<keyword evidence="4" id="KW-1015">Disulfide bond</keyword>
<keyword evidence="3" id="KW-0677">Repeat</keyword>
<name>A0A401RPN0_CHIPU</name>
<dbReference type="PROSITE" id="PS50835">
    <property type="entry name" value="IG_LIKE"/>
    <property type="match status" value="1"/>
</dbReference>
<feature type="region of interest" description="Disordered" evidence="6">
    <location>
        <begin position="325"/>
        <end position="392"/>
    </location>
</feature>
<dbReference type="SUPFAM" id="SSF48726">
    <property type="entry name" value="Immunoglobulin"/>
    <property type="match status" value="1"/>
</dbReference>
<keyword evidence="7" id="KW-0812">Transmembrane</keyword>
<evidence type="ECO:0000256" key="5">
    <source>
        <dbReference type="ARBA" id="ARBA00023180"/>
    </source>
</evidence>
<evidence type="ECO:0000256" key="8">
    <source>
        <dbReference type="SAM" id="SignalP"/>
    </source>
</evidence>
<dbReference type="InterPro" id="IPR032675">
    <property type="entry name" value="LRR_dom_sf"/>
</dbReference>
<dbReference type="Pfam" id="PF13855">
    <property type="entry name" value="LRR_8"/>
    <property type="match status" value="2"/>
</dbReference>
<keyword evidence="7" id="KW-0472">Membrane</keyword>
<feature type="chain" id="PRO_5019196244" description="Ig-like domain-containing protein" evidence="8">
    <location>
        <begin position="18"/>
        <end position="635"/>
    </location>
</feature>
<dbReference type="InterPro" id="IPR003591">
    <property type="entry name" value="Leu-rich_rpt_typical-subtyp"/>
</dbReference>
<dbReference type="STRING" id="137246.A0A401RPN0"/>
<dbReference type="InterPro" id="IPR001611">
    <property type="entry name" value="Leu-rich_rpt"/>
</dbReference>
<dbReference type="Gene3D" id="3.80.10.10">
    <property type="entry name" value="Ribonuclease Inhibitor"/>
    <property type="match status" value="1"/>
</dbReference>
<keyword evidence="11" id="KW-1185">Reference proteome</keyword>
<dbReference type="SUPFAM" id="SSF52058">
    <property type="entry name" value="L domain-like"/>
    <property type="match status" value="1"/>
</dbReference>
<keyword evidence="2 8" id="KW-0732">Signal</keyword>
<feature type="region of interest" description="Disordered" evidence="6">
    <location>
        <begin position="577"/>
        <end position="597"/>
    </location>
</feature>
<dbReference type="AlphaFoldDB" id="A0A401RPN0"/>
<dbReference type="Proteomes" id="UP000287033">
    <property type="component" value="Unassembled WGS sequence"/>
</dbReference>
<dbReference type="PROSITE" id="PS51450">
    <property type="entry name" value="LRR"/>
    <property type="match status" value="1"/>
</dbReference>
<dbReference type="InterPro" id="IPR050467">
    <property type="entry name" value="LRFN"/>
</dbReference>
<dbReference type="SMART" id="SM00408">
    <property type="entry name" value="IGc2"/>
    <property type="match status" value="1"/>
</dbReference>
<keyword evidence="7" id="KW-1133">Transmembrane helix</keyword>
<dbReference type="Gene3D" id="2.60.40.10">
    <property type="entry name" value="Immunoglobulins"/>
    <property type="match status" value="1"/>
</dbReference>
<dbReference type="SMART" id="SM00369">
    <property type="entry name" value="LRR_TYP"/>
    <property type="match status" value="5"/>
</dbReference>
<dbReference type="OMA" id="GHSMVQW"/>
<dbReference type="InterPro" id="IPR036179">
    <property type="entry name" value="Ig-like_dom_sf"/>
</dbReference>
<dbReference type="InterPro" id="IPR013783">
    <property type="entry name" value="Ig-like_fold"/>
</dbReference>
<evidence type="ECO:0000259" key="9">
    <source>
        <dbReference type="PROSITE" id="PS50835"/>
    </source>
</evidence>
<evidence type="ECO:0000256" key="6">
    <source>
        <dbReference type="SAM" id="MobiDB-lite"/>
    </source>
</evidence>
<dbReference type="PANTHER" id="PTHR45842:SF12">
    <property type="entry name" value="KEKKON 5, ISOFORM A"/>
    <property type="match status" value="1"/>
</dbReference>
<dbReference type="InterPro" id="IPR003598">
    <property type="entry name" value="Ig_sub2"/>
</dbReference>
<organism evidence="10 11">
    <name type="scientific">Chiloscyllium punctatum</name>
    <name type="common">Brownbanded bambooshark</name>
    <name type="synonym">Hemiscyllium punctatum</name>
    <dbReference type="NCBI Taxonomy" id="137246"/>
    <lineage>
        <taxon>Eukaryota</taxon>
        <taxon>Metazoa</taxon>
        <taxon>Chordata</taxon>
        <taxon>Craniata</taxon>
        <taxon>Vertebrata</taxon>
        <taxon>Chondrichthyes</taxon>
        <taxon>Elasmobranchii</taxon>
        <taxon>Galeomorphii</taxon>
        <taxon>Galeoidea</taxon>
        <taxon>Orectolobiformes</taxon>
        <taxon>Hemiscylliidae</taxon>
        <taxon>Chiloscyllium</taxon>
    </lineage>
</organism>
<evidence type="ECO:0000256" key="2">
    <source>
        <dbReference type="ARBA" id="ARBA00022729"/>
    </source>
</evidence>
<evidence type="ECO:0000313" key="11">
    <source>
        <dbReference type="Proteomes" id="UP000287033"/>
    </source>
</evidence>
<keyword evidence="1" id="KW-0433">Leucine-rich repeat</keyword>
<dbReference type="SMART" id="SM00082">
    <property type="entry name" value="LRRCT"/>
    <property type="match status" value="1"/>
</dbReference>
<evidence type="ECO:0000313" key="10">
    <source>
        <dbReference type="EMBL" id="GCC20098.1"/>
    </source>
</evidence>
<feature type="signal peptide" evidence="8">
    <location>
        <begin position="1"/>
        <end position="17"/>
    </location>
</feature>
<evidence type="ECO:0000256" key="1">
    <source>
        <dbReference type="ARBA" id="ARBA00022614"/>
    </source>
</evidence>
<evidence type="ECO:0000256" key="7">
    <source>
        <dbReference type="SAM" id="Phobius"/>
    </source>
</evidence>
<dbReference type="EMBL" id="BEZZ01001670">
    <property type="protein sequence ID" value="GCC20098.1"/>
    <property type="molecule type" value="Genomic_DNA"/>
</dbReference>
<accession>A0A401RPN0</accession>
<dbReference type="SMART" id="SM00409">
    <property type="entry name" value="IG"/>
    <property type="match status" value="1"/>
</dbReference>
<protein>
    <recommendedName>
        <fullName evidence="9">Ig-like domain-containing protein</fullName>
    </recommendedName>
</protein>
<reference evidence="10 11" key="1">
    <citation type="journal article" date="2018" name="Nat. Ecol. Evol.">
        <title>Shark genomes provide insights into elasmobranch evolution and the origin of vertebrates.</title>
        <authorList>
            <person name="Hara Y"/>
            <person name="Yamaguchi K"/>
            <person name="Onimaru K"/>
            <person name="Kadota M"/>
            <person name="Koyanagi M"/>
            <person name="Keeley SD"/>
            <person name="Tatsumi K"/>
            <person name="Tanaka K"/>
            <person name="Motone F"/>
            <person name="Kageyama Y"/>
            <person name="Nozu R"/>
            <person name="Adachi N"/>
            <person name="Nishimura O"/>
            <person name="Nakagawa R"/>
            <person name="Tanegashima C"/>
            <person name="Kiyatake I"/>
            <person name="Matsumoto R"/>
            <person name="Murakumo K"/>
            <person name="Nishida K"/>
            <person name="Terakita A"/>
            <person name="Kuratani S"/>
            <person name="Sato K"/>
            <person name="Hyodo S Kuraku.S."/>
        </authorList>
    </citation>
    <scope>NUCLEOTIDE SEQUENCE [LARGE SCALE GENOMIC DNA]</scope>
</reference>
<dbReference type="OrthoDB" id="2151624at2759"/>
<gene>
    <name evidence="10" type="ORF">chiPu_0018738</name>
</gene>
<dbReference type="InterPro" id="IPR003599">
    <property type="entry name" value="Ig_sub"/>
</dbReference>
<evidence type="ECO:0000256" key="3">
    <source>
        <dbReference type="ARBA" id="ARBA00022737"/>
    </source>
</evidence>
<proteinExistence type="predicted"/>
<dbReference type="InterPro" id="IPR007110">
    <property type="entry name" value="Ig-like_dom"/>
</dbReference>
<sequence>MLLAVLYLISWRLLAAGACPERCVCQDKYSQQFADCAYKEFSAVPGGLPANVTTLSLSANRIGSLLRDSFAGLEQVASLWLAHNGLSRVEEGALAPLRPLKNLDLSHNRLSSFPWGDLTNLSSLQLLKMDHNLLSSLPRAAFSGLQDLRSLRINNNQLHTLPEGVFRPLSSLSHLQIYSNPFSCGCRLLWLKSWILDALISIPERQSIQCSEPPELQGSPVVEMPELQCSPPWVTLSSQPGASPAFPAGTSLALHCTATGKPAPSLRWTLRPFGQSQELAPGDGKGAGGEGEVSLLKNGTLLLPRLHRSQEGLYSCVASNSVGSNRSSLEVRVSRPPPKRGPEPGNSVLKPERASLPASPGPTLRPGGTSVLPPVSARSCSPQPGSQYTSNHAFNRTSSMKEHIFDFGLIALEVTETDARVQLTPFQSSPAAAAAGGPGKLRALYLCTEERGRAAAVVQWSTIESGVNSYRFQGLRPGTNYSLCLSSRGQDCQVQVVFTTKRKIPSLLIMVVVSCFLLALATVPLLGASCCHLLYKYRGKTYKLIMKSQGPGELPPGDAAGAIQRSISFPGSEKLYPASEDAGSEAPDSLAGSQCKAPAQEEFEAGSEYSDRLPLGAEAVTISPEINGNYRRPVS</sequence>
<feature type="transmembrane region" description="Helical" evidence="7">
    <location>
        <begin position="507"/>
        <end position="535"/>
    </location>
</feature>
<comment type="caution">
    <text evidence="10">The sequence shown here is derived from an EMBL/GenBank/DDBJ whole genome shotgun (WGS) entry which is preliminary data.</text>
</comment>
<dbReference type="InterPro" id="IPR013098">
    <property type="entry name" value="Ig_I-set"/>
</dbReference>
<feature type="compositionally biased region" description="Polar residues" evidence="6">
    <location>
        <begin position="378"/>
        <end position="392"/>
    </location>
</feature>
<dbReference type="PANTHER" id="PTHR45842">
    <property type="entry name" value="SYNAPTIC ADHESION-LIKE MOLECULE SALM"/>
    <property type="match status" value="1"/>
</dbReference>
<evidence type="ECO:0000256" key="4">
    <source>
        <dbReference type="ARBA" id="ARBA00023157"/>
    </source>
</evidence>
<feature type="domain" description="Ig-like" evidence="9">
    <location>
        <begin position="232"/>
        <end position="334"/>
    </location>
</feature>
<dbReference type="InterPro" id="IPR000483">
    <property type="entry name" value="Cys-rich_flank_reg_C"/>
</dbReference>
<dbReference type="Pfam" id="PF07679">
    <property type="entry name" value="I-set"/>
    <property type="match status" value="1"/>
</dbReference>
<keyword evidence="5" id="KW-0325">Glycoprotein</keyword>